<sequence length="121" mass="13859">MIESILQKPEDIGVTDPAKLSELAVVRPNAHTDCQWSFPISEEAYVPRTNARNKFSRGLKMCISAKSESKKAAPRGTARYLAVKKNIGNQLLYDKGLNSDDWEIFEYQLNDMYHIRKIRNN</sequence>
<name>A0A915L504_ROMCU</name>
<reference evidence="2" key="1">
    <citation type="submission" date="2022-11" db="UniProtKB">
        <authorList>
            <consortium name="WormBaseParasite"/>
        </authorList>
    </citation>
    <scope>IDENTIFICATION</scope>
</reference>
<keyword evidence="1" id="KW-1185">Reference proteome</keyword>
<evidence type="ECO:0000313" key="1">
    <source>
        <dbReference type="Proteomes" id="UP000887565"/>
    </source>
</evidence>
<proteinExistence type="predicted"/>
<accession>A0A915L504</accession>
<dbReference type="WBParaSite" id="nRc.2.0.1.t45837-RA">
    <property type="protein sequence ID" value="nRc.2.0.1.t45837-RA"/>
    <property type="gene ID" value="nRc.2.0.1.g45837"/>
</dbReference>
<organism evidence="1 2">
    <name type="scientific">Romanomermis culicivorax</name>
    <name type="common">Nematode worm</name>
    <dbReference type="NCBI Taxonomy" id="13658"/>
    <lineage>
        <taxon>Eukaryota</taxon>
        <taxon>Metazoa</taxon>
        <taxon>Ecdysozoa</taxon>
        <taxon>Nematoda</taxon>
        <taxon>Enoplea</taxon>
        <taxon>Dorylaimia</taxon>
        <taxon>Mermithida</taxon>
        <taxon>Mermithoidea</taxon>
        <taxon>Mermithidae</taxon>
        <taxon>Romanomermis</taxon>
    </lineage>
</organism>
<dbReference type="AlphaFoldDB" id="A0A915L504"/>
<dbReference type="Proteomes" id="UP000887565">
    <property type="component" value="Unplaced"/>
</dbReference>
<evidence type="ECO:0000313" key="2">
    <source>
        <dbReference type="WBParaSite" id="nRc.2.0.1.t45837-RA"/>
    </source>
</evidence>
<protein>
    <submittedName>
        <fullName evidence="2">Uncharacterized protein</fullName>
    </submittedName>
</protein>